<evidence type="ECO:0000313" key="4">
    <source>
        <dbReference type="EMBL" id="MBC5661632.1"/>
    </source>
</evidence>
<dbReference type="SUPFAM" id="SSF54001">
    <property type="entry name" value="Cysteine proteinases"/>
    <property type="match status" value="1"/>
</dbReference>
<feature type="chain" id="PRO_5034602335" evidence="2">
    <location>
        <begin position="24"/>
        <end position="419"/>
    </location>
</feature>
<keyword evidence="1" id="KW-1133">Transmembrane helix</keyword>
<evidence type="ECO:0000256" key="2">
    <source>
        <dbReference type="SAM" id="SignalP"/>
    </source>
</evidence>
<keyword evidence="1" id="KW-0472">Membrane</keyword>
<sequence>MRKKLLLFIIAAIFTFSSMTVLAAEDTADKDAKDKKSAAATIDTSLYYYNNFDNDAYRDAYNQLKEAADAFHNSNQNAEYENANTENSYYKAFSINVTSKTWEVIGPTGMQAVINAFLADNPTYFWMSPSFNYSTKSLDGGAVCYNVEIVCYNDYANGSSRQVIKNNIDISVSNLAGNLEKDLPDYQKEYLIHNAIIEDTYFQVSNENSHSGLSWSYTVDGIFNAKHKTATSFGYAKAFKAVMDATGVKCIYVEGNTKENDDSTYNSHAWNMVYLDDGWYIVDLAYDHPETTSGKNVLIYDYFNITSDEASDLNPASDWLPGIPTCTGTAHSIDSIQSTLEAENIWQEDNYNFFDKILDKYGVSVVLISLGVIIILIVTLVKRIHKRRKARRVEKIKNTKTVTIDHSELDEELRRPPLS</sequence>
<dbReference type="InterPro" id="IPR038765">
    <property type="entry name" value="Papain-like_cys_pep_sf"/>
</dbReference>
<feature type="domain" description="Transglutaminase-like" evidence="3">
    <location>
        <begin position="224"/>
        <end position="286"/>
    </location>
</feature>
<name>A0A8I0DTV1_9FIRM</name>
<dbReference type="InterPro" id="IPR002931">
    <property type="entry name" value="Transglutaminase-like"/>
</dbReference>
<keyword evidence="1" id="KW-0812">Transmembrane</keyword>
<gene>
    <name evidence="4" type="ORF">H8S09_01785</name>
</gene>
<accession>A0A8I0DTV1</accession>
<feature type="transmembrane region" description="Helical" evidence="1">
    <location>
        <begin position="361"/>
        <end position="381"/>
    </location>
</feature>
<feature type="signal peptide" evidence="2">
    <location>
        <begin position="1"/>
        <end position="23"/>
    </location>
</feature>
<keyword evidence="2" id="KW-0732">Signal</keyword>
<reference evidence="4 5" key="1">
    <citation type="submission" date="2020-08" db="EMBL/GenBank/DDBJ databases">
        <title>Genome public.</title>
        <authorList>
            <person name="Liu C."/>
            <person name="Sun Q."/>
        </authorList>
    </citation>
    <scope>NUCLEOTIDE SEQUENCE [LARGE SCALE GENOMIC DNA]</scope>
    <source>
        <strain evidence="4 5">NSJ-10</strain>
    </source>
</reference>
<dbReference type="Gene3D" id="3.10.620.30">
    <property type="match status" value="1"/>
</dbReference>
<organism evidence="4 5">
    <name type="scientific">Coprococcus hominis</name>
    <name type="common">ex Liu et al. 2022</name>
    <dbReference type="NCBI Taxonomy" id="2763039"/>
    <lineage>
        <taxon>Bacteria</taxon>
        <taxon>Bacillati</taxon>
        <taxon>Bacillota</taxon>
        <taxon>Clostridia</taxon>
        <taxon>Lachnospirales</taxon>
        <taxon>Lachnospiraceae</taxon>
        <taxon>Coprococcus</taxon>
    </lineage>
</organism>
<dbReference type="EMBL" id="JACOOX010000001">
    <property type="protein sequence ID" value="MBC5661632.1"/>
    <property type="molecule type" value="Genomic_DNA"/>
</dbReference>
<comment type="caution">
    <text evidence="4">The sequence shown here is derived from an EMBL/GenBank/DDBJ whole genome shotgun (WGS) entry which is preliminary data.</text>
</comment>
<proteinExistence type="predicted"/>
<dbReference type="RefSeq" id="WP_021944462.1">
    <property type="nucleotide sequence ID" value="NZ_JACOOX010000001.1"/>
</dbReference>
<evidence type="ECO:0000313" key="5">
    <source>
        <dbReference type="Proteomes" id="UP000615234"/>
    </source>
</evidence>
<evidence type="ECO:0000259" key="3">
    <source>
        <dbReference type="SMART" id="SM00460"/>
    </source>
</evidence>
<dbReference type="Proteomes" id="UP000615234">
    <property type="component" value="Unassembled WGS sequence"/>
</dbReference>
<protein>
    <submittedName>
        <fullName evidence="4">Transglutaminase</fullName>
    </submittedName>
</protein>
<dbReference type="Pfam" id="PF01841">
    <property type="entry name" value="Transglut_core"/>
    <property type="match status" value="1"/>
</dbReference>
<dbReference type="SMART" id="SM00460">
    <property type="entry name" value="TGc"/>
    <property type="match status" value="1"/>
</dbReference>
<dbReference type="AlphaFoldDB" id="A0A8I0DTV1"/>
<evidence type="ECO:0000256" key="1">
    <source>
        <dbReference type="SAM" id="Phobius"/>
    </source>
</evidence>
<keyword evidence="5" id="KW-1185">Reference proteome</keyword>